<proteinExistence type="predicted"/>
<dbReference type="AlphaFoldDB" id="A0A0V1KI45"/>
<comment type="caution">
    <text evidence="1">The sequence shown here is derived from an EMBL/GenBank/DDBJ whole genome shotgun (WGS) entry which is preliminary data.</text>
</comment>
<organism evidence="1 2">
    <name type="scientific">Trichinella nativa</name>
    <dbReference type="NCBI Taxonomy" id="6335"/>
    <lineage>
        <taxon>Eukaryota</taxon>
        <taxon>Metazoa</taxon>
        <taxon>Ecdysozoa</taxon>
        <taxon>Nematoda</taxon>
        <taxon>Enoplea</taxon>
        <taxon>Dorylaimia</taxon>
        <taxon>Trichinellida</taxon>
        <taxon>Trichinellidae</taxon>
        <taxon>Trichinella</taxon>
    </lineage>
</organism>
<sequence>MCSACNTEETAQWLRALAALQRTLVQLPVSTKLRPQEM</sequence>
<evidence type="ECO:0000313" key="1">
    <source>
        <dbReference type="EMBL" id="KRZ46900.1"/>
    </source>
</evidence>
<evidence type="ECO:0000313" key="2">
    <source>
        <dbReference type="Proteomes" id="UP000054721"/>
    </source>
</evidence>
<gene>
    <name evidence="1" type="ORF">T02_13035</name>
</gene>
<protein>
    <submittedName>
        <fullName evidence="1">Uncharacterized protein</fullName>
    </submittedName>
</protein>
<reference evidence="1 2" key="1">
    <citation type="submission" date="2015-05" db="EMBL/GenBank/DDBJ databases">
        <title>Evolution of Trichinella species and genotypes.</title>
        <authorList>
            <person name="Korhonen P.K."/>
            <person name="Edoardo P."/>
            <person name="Giuseppe L.R."/>
            <person name="Gasser R.B."/>
        </authorList>
    </citation>
    <scope>NUCLEOTIDE SEQUENCE [LARGE SCALE GENOMIC DNA]</scope>
    <source>
        <strain evidence="1">ISS10</strain>
    </source>
</reference>
<dbReference type="EMBL" id="JYDW01001859">
    <property type="protein sequence ID" value="KRZ46900.1"/>
    <property type="molecule type" value="Genomic_DNA"/>
</dbReference>
<keyword evidence="2" id="KW-1185">Reference proteome</keyword>
<dbReference type="Proteomes" id="UP000054721">
    <property type="component" value="Unassembled WGS sequence"/>
</dbReference>
<accession>A0A0V1KI45</accession>
<name>A0A0V1KI45_9BILA</name>